<protein>
    <submittedName>
        <fullName evidence="1">Uncharacterized protein</fullName>
    </submittedName>
</protein>
<dbReference type="AlphaFoldDB" id="A0A0F9L2C8"/>
<name>A0A0F9L2C8_9ZZZZ</name>
<reference evidence="1" key="1">
    <citation type="journal article" date="2015" name="Nature">
        <title>Complex archaea that bridge the gap between prokaryotes and eukaryotes.</title>
        <authorList>
            <person name="Spang A."/>
            <person name="Saw J.H."/>
            <person name="Jorgensen S.L."/>
            <person name="Zaremba-Niedzwiedzka K."/>
            <person name="Martijn J."/>
            <person name="Lind A.E."/>
            <person name="van Eijk R."/>
            <person name="Schleper C."/>
            <person name="Guy L."/>
            <person name="Ettema T.J."/>
        </authorList>
    </citation>
    <scope>NUCLEOTIDE SEQUENCE</scope>
</reference>
<gene>
    <name evidence="1" type="ORF">LCGC14_1255260</name>
</gene>
<organism evidence="1">
    <name type="scientific">marine sediment metagenome</name>
    <dbReference type="NCBI Taxonomy" id="412755"/>
    <lineage>
        <taxon>unclassified sequences</taxon>
        <taxon>metagenomes</taxon>
        <taxon>ecological metagenomes</taxon>
    </lineage>
</organism>
<proteinExistence type="predicted"/>
<evidence type="ECO:0000313" key="1">
    <source>
        <dbReference type="EMBL" id="KKM88779.1"/>
    </source>
</evidence>
<comment type="caution">
    <text evidence="1">The sequence shown here is derived from an EMBL/GenBank/DDBJ whole genome shotgun (WGS) entry which is preliminary data.</text>
</comment>
<accession>A0A0F9L2C8</accession>
<sequence>MAKNDPRTMDIINPELRGMPQRDYLQELNIRSHRAGYTTREGKQIPAKIMSRGFGVSKLNVWPRDPITGELIGD</sequence>
<dbReference type="EMBL" id="LAZR01006914">
    <property type="protein sequence ID" value="KKM88779.1"/>
    <property type="molecule type" value="Genomic_DNA"/>
</dbReference>